<evidence type="ECO:0000256" key="1">
    <source>
        <dbReference type="ARBA" id="ARBA00007592"/>
    </source>
</evidence>
<dbReference type="PANTHER" id="PTHR12128:SF66">
    <property type="entry name" value="4-HYDROXY-2-OXOGLUTARATE ALDOLASE, MITOCHONDRIAL"/>
    <property type="match status" value="1"/>
</dbReference>
<feature type="binding site" evidence="4">
    <location>
        <position position="209"/>
    </location>
    <ligand>
        <name>pyruvate</name>
        <dbReference type="ChEBI" id="CHEBI:15361"/>
    </ligand>
</feature>
<dbReference type="Proteomes" id="UP000474967">
    <property type="component" value="Unassembled WGS sequence"/>
</dbReference>
<keyword evidence="2 3" id="KW-0456">Lyase</keyword>
<dbReference type="Gene3D" id="3.20.20.70">
    <property type="entry name" value="Aldolase class I"/>
    <property type="match status" value="1"/>
</dbReference>
<proteinExistence type="inferred from homology"/>
<protein>
    <submittedName>
        <fullName evidence="5">Dihydrodipicolinate synthase family protein</fullName>
    </submittedName>
</protein>
<comment type="similarity">
    <text evidence="1 3">Belongs to the DapA family.</text>
</comment>
<evidence type="ECO:0000256" key="2">
    <source>
        <dbReference type="ARBA" id="ARBA00023239"/>
    </source>
</evidence>
<dbReference type="CDD" id="cd00408">
    <property type="entry name" value="DHDPS-like"/>
    <property type="match status" value="1"/>
</dbReference>
<dbReference type="EMBL" id="JAAGWY010000001">
    <property type="protein sequence ID" value="NEN04964.1"/>
    <property type="molecule type" value="Genomic_DNA"/>
</dbReference>
<keyword evidence="6" id="KW-1185">Reference proteome</keyword>
<dbReference type="GO" id="GO:0008840">
    <property type="term" value="F:4-hydroxy-tetrahydrodipicolinate synthase activity"/>
    <property type="evidence" value="ECO:0007669"/>
    <property type="project" value="TreeGrafter"/>
</dbReference>
<reference evidence="5 6" key="1">
    <citation type="journal article" date="2014" name="J. Microbiol.">
        <title>Diaminobutyricibacter tongyongensis gen. nov., sp. nov. and Homoserinibacter gongjuensis gen. nov., sp. nov. belong to the family Microbacteriaceae.</title>
        <authorList>
            <person name="Kim S.J."/>
            <person name="Ahn J.H."/>
            <person name="Weon H.Y."/>
            <person name="Hamada M."/>
            <person name="Suzuki K."/>
            <person name="Kwon S.W."/>
        </authorList>
    </citation>
    <scope>NUCLEOTIDE SEQUENCE [LARGE SCALE GENOMIC DNA]</scope>
    <source>
        <strain evidence="5 6">NBRC 108724</strain>
    </source>
</reference>
<dbReference type="PANTHER" id="PTHR12128">
    <property type="entry name" value="DIHYDRODIPICOLINATE SYNTHASE"/>
    <property type="match status" value="1"/>
</dbReference>
<evidence type="ECO:0000313" key="6">
    <source>
        <dbReference type="Proteomes" id="UP000474967"/>
    </source>
</evidence>
<evidence type="ECO:0000256" key="4">
    <source>
        <dbReference type="PIRSR" id="PIRSR001365-2"/>
    </source>
</evidence>
<dbReference type="AlphaFoldDB" id="A0A6L9XVA0"/>
<sequence>MSRLSGVLPVISTPFTETLDLDRNGLDRELDWLLLNGADGVVVAMVSELPRLTPVERQELGEAVIDRIAGRAHTVLSVGAESTDQAVRYTRHAVRSGVSAVMANPPLTVSVGTDQLRAYFRSIIDAAEHLPVVIQDASGYIGTPIGLDLLAQLFDEYGPERVMFKPEAQPLGPRLSKLLEITGGEAKVFEGSGGVALLESFRRGIVGTMPGADLIWAISALWRALSDGDFARAYDVTAALVPLLSSLSSLDSYVAVEKYLLVKQGVIDGEYRRQPTDFDFDEIARAETDELFDRLTAIAGGPRILQER</sequence>
<evidence type="ECO:0000313" key="5">
    <source>
        <dbReference type="EMBL" id="NEN04964.1"/>
    </source>
</evidence>
<dbReference type="SMART" id="SM01130">
    <property type="entry name" value="DHDPS"/>
    <property type="match status" value="1"/>
</dbReference>
<dbReference type="InterPro" id="IPR013785">
    <property type="entry name" value="Aldolase_TIM"/>
</dbReference>
<gene>
    <name evidence="5" type="ORF">G3T36_03685</name>
</gene>
<organism evidence="5 6">
    <name type="scientific">Leifsonia tongyongensis</name>
    <dbReference type="NCBI Taxonomy" id="1268043"/>
    <lineage>
        <taxon>Bacteria</taxon>
        <taxon>Bacillati</taxon>
        <taxon>Actinomycetota</taxon>
        <taxon>Actinomycetes</taxon>
        <taxon>Micrococcales</taxon>
        <taxon>Microbacteriaceae</taxon>
        <taxon>Leifsonia</taxon>
    </lineage>
</organism>
<dbReference type="InterPro" id="IPR002220">
    <property type="entry name" value="DapA-like"/>
</dbReference>
<name>A0A6L9XVA0_9MICO</name>
<dbReference type="Pfam" id="PF00701">
    <property type="entry name" value="DHDPS"/>
    <property type="match status" value="1"/>
</dbReference>
<evidence type="ECO:0000256" key="3">
    <source>
        <dbReference type="PIRNR" id="PIRNR001365"/>
    </source>
</evidence>
<accession>A0A6L9XVA0</accession>
<dbReference type="SUPFAM" id="SSF51569">
    <property type="entry name" value="Aldolase"/>
    <property type="match status" value="1"/>
</dbReference>
<dbReference type="PIRSF" id="PIRSF001365">
    <property type="entry name" value="DHDPS"/>
    <property type="match status" value="1"/>
</dbReference>
<comment type="caution">
    <text evidence="5">The sequence shown here is derived from an EMBL/GenBank/DDBJ whole genome shotgun (WGS) entry which is preliminary data.</text>
</comment>
<dbReference type="RefSeq" id="WP_163288042.1">
    <property type="nucleotide sequence ID" value="NZ_JAAGWY010000001.1"/>
</dbReference>